<accession>A0ACD4D555</accession>
<evidence type="ECO:0000313" key="1">
    <source>
        <dbReference type="EMBL" id="UXN61028.1"/>
    </source>
</evidence>
<organism evidence="1 2">
    <name type="scientific">Phyllobacterium zundukense</name>
    <dbReference type="NCBI Taxonomy" id="1867719"/>
    <lineage>
        <taxon>Bacteria</taxon>
        <taxon>Pseudomonadati</taxon>
        <taxon>Pseudomonadota</taxon>
        <taxon>Alphaproteobacteria</taxon>
        <taxon>Hyphomicrobiales</taxon>
        <taxon>Phyllobacteriaceae</taxon>
        <taxon>Phyllobacterium</taxon>
    </lineage>
</organism>
<gene>
    <name evidence="1" type="ORF">N8E88_13055</name>
</gene>
<dbReference type="Proteomes" id="UP001061991">
    <property type="component" value="Chromosome"/>
</dbReference>
<keyword evidence="2" id="KW-1185">Reference proteome</keyword>
<proteinExistence type="predicted"/>
<sequence>MPVLIRNRIGLTVRNQMSRLCSTSCRKRRSFPSLSGFTRRGFLAAGFAGTTVSGDAGIGVFSLFRKVIVRFNMVDILQNAHKAAVDQESSGKTSTFEATERILAPFERVRQNYQEPQLSRK</sequence>
<protein>
    <submittedName>
        <fullName evidence="1">Uncharacterized protein</fullName>
    </submittedName>
</protein>
<evidence type="ECO:0000313" key="2">
    <source>
        <dbReference type="Proteomes" id="UP001061991"/>
    </source>
</evidence>
<dbReference type="EMBL" id="CP104973">
    <property type="protein sequence ID" value="UXN61028.1"/>
    <property type="molecule type" value="Genomic_DNA"/>
</dbReference>
<name>A0ACD4D555_9HYPH</name>
<reference evidence="1" key="1">
    <citation type="submission" date="2022-09" db="EMBL/GenBank/DDBJ databases">
        <title>Interaction between co-microsymbionts with complementary sets of symbiotic genes in legume-rhizobium systems.</title>
        <authorList>
            <person name="Safronova V."/>
            <person name="Sazanova A."/>
            <person name="Afonin A."/>
            <person name="Chirak E."/>
        </authorList>
    </citation>
    <scope>NUCLEOTIDE SEQUENCE</scope>
    <source>
        <strain evidence="1">A18/3m</strain>
    </source>
</reference>